<dbReference type="AlphaFoldDB" id="A0A8T0KUG0"/>
<reference evidence="1 2" key="1">
    <citation type="submission" date="2020-05" db="EMBL/GenBank/DDBJ databases">
        <title>Vigna angularis (adzuki bean) Var. LongXiaoDou No. 4 denovo assembly.</title>
        <authorList>
            <person name="Xiang H."/>
        </authorList>
    </citation>
    <scope>NUCLEOTIDE SEQUENCE [LARGE SCALE GENOMIC DNA]</scope>
    <source>
        <tissue evidence="1">Leaf</tissue>
    </source>
</reference>
<evidence type="ECO:0000313" key="1">
    <source>
        <dbReference type="EMBL" id="KAG2403101.1"/>
    </source>
</evidence>
<dbReference type="Proteomes" id="UP000743370">
    <property type="component" value="Unassembled WGS sequence"/>
</dbReference>
<comment type="caution">
    <text evidence="1">The sequence shown here is derived from an EMBL/GenBank/DDBJ whole genome shotgun (WGS) entry which is preliminary data.</text>
</comment>
<proteinExistence type="predicted"/>
<protein>
    <submittedName>
        <fullName evidence="1">Aquaporin protein</fullName>
    </submittedName>
</protein>
<accession>A0A8T0KUG0</accession>
<sequence>MKGAICRAAVVKGFQLNQFERLGGGANTLSKRYSKGDLGAEILIIVTSSLMKDMINKTDLKQIVLLRMFLRLCFSNHAFSQI</sequence>
<evidence type="ECO:0000313" key="2">
    <source>
        <dbReference type="Proteomes" id="UP000743370"/>
    </source>
</evidence>
<gene>
    <name evidence="1" type="ORF">HKW66_Vig0183870</name>
</gene>
<organism evidence="1 2">
    <name type="scientific">Phaseolus angularis</name>
    <name type="common">Azuki bean</name>
    <name type="synonym">Vigna angularis</name>
    <dbReference type="NCBI Taxonomy" id="3914"/>
    <lineage>
        <taxon>Eukaryota</taxon>
        <taxon>Viridiplantae</taxon>
        <taxon>Streptophyta</taxon>
        <taxon>Embryophyta</taxon>
        <taxon>Tracheophyta</taxon>
        <taxon>Spermatophyta</taxon>
        <taxon>Magnoliopsida</taxon>
        <taxon>eudicotyledons</taxon>
        <taxon>Gunneridae</taxon>
        <taxon>Pentapetalae</taxon>
        <taxon>rosids</taxon>
        <taxon>fabids</taxon>
        <taxon>Fabales</taxon>
        <taxon>Fabaceae</taxon>
        <taxon>Papilionoideae</taxon>
        <taxon>50 kb inversion clade</taxon>
        <taxon>NPAAA clade</taxon>
        <taxon>indigoferoid/millettioid clade</taxon>
        <taxon>Phaseoleae</taxon>
        <taxon>Vigna</taxon>
    </lineage>
</organism>
<dbReference type="EMBL" id="JABFOF010000003">
    <property type="protein sequence ID" value="KAG2403101.1"/>
    <property type="molecule type" value="Genomic_DNA"/>
</dbReference>
<name>A0A8T0KUG0_PHAAN</name>